<keyword evidence="4 6" id="KW-1133">Transmembrane helix</keyword>
<dbReference type="GO" id="GO:0015171">
    <property type="term" value="F:amino acid transmembrane transporter activity"/>
    <property type="evidence" value="ECO:0007669"/>
    <property type="project" value="TreeGrafter"/>
</dbReference>
<feature type="transmembrane region" description="Helical" evidence="6">
    <location>
        <begin position="37"/>
        <end position="62"/>
    </location>
</feature>
<proteinExistence type="predicted"/>
<dbReference type="HOGENOM" id="CLU_079569_0_1_6"/>
<dbReference type="KEGG" id="mvs:MVIS_3602"/>
<keyword evidence="9" id="KW-1185">Reference proteome</keyword>
<reference evidence="7 9" key="1">
    <citation type="submission" date="2016-11" db="EMBL/GenBank/DDBJ databases">
        <authorList>
            <person name="Klemetsen T."/>
        </authorList>
    </citation>
    <scope>NUCLEOTIDE SEQUENCE [LARGE SCALE GENOMIC DNA]</scope>
    <source>
        <strain evidence="7">MT 2528</strain>
    </source>
</reference>
<evidence type="ECO:0000313" key="10">
    <source>
        <dbReference type="Proteomes" id="UP000183794"/>
    </source>
</evidence>
<dbReference type="AlphaFoldDB" id="A0A090IJS8"/>
<evidence type="ECO:0000313" key="9">
    <source>
        <dbReference type="Proteomes" id="UP000182660"/>
    </source>
</evidence>
<reference evidence="8 10" key="2">
    <citation type="submission" date="2016-11" db="EMBL/GenBank/DDBJ databases">
        <authorList>
            <person name="Jaros S."/>
            <person name="Januszkiewicz K."/>
            <person name="Wedrychowicz H."/>
        </authorList>
    </citation>
    <scope>NUCLEOTIDE SEQUENCE [LARGE SCALE GENOMIC DNA]</scope>
    <source>
        <strain evidence="8">NVI 5450</strain>
    </source>
</reference>
<feature type="transmembrane region" description="Helical" evidence="6">
    <location>
        <begin position="6"/>
        <end position="25"/>
    </location>
</feature>
<evidence type="ECO:0000256" key="4">
    <source>
        <dbReference type="ARBA" id="ARBA00022989"/>
    </source>
</evidence>
<name>A0A090IJS8_9GAMM</name>
<evidence type="ECO:0000256" key="6">
    <source>
        <dbReference type="SAM" id="Phobius"/>
    </source>
</evidence>
<evidence type="ECO:0000256" key="5">
    <source>
        <dbReference type="ARBA" id="ARBA00023136"/>
    </source>
</evidence>
<dbReference type="RefSeq" id="WP_045111605.1">
    <property type="nucleotide sequence ID" value="NZ_CAWQZC010000113.1"/>
</dbReference>
<dbReference type="Proteomes" id="UP000183794">
    <property type="component" value="Unassembled WGS sequence"/>
</dbReference>
<keyword evidence="3 6" id="KW-0812">Transmembrane</keyword>
<evidence type="ECO:0000256" key="3">
    <source>
        <dbReference type="ARBA" id="ARBA00022692"/>
    </source>
</evidence>
<feature type="transmembrane region" description="Helical" evidence="6">
    <location>
        <begin position="147"/>
        <end position="172"/>
    </location>
</feature>
<sequence length="202" mass="22527">MEIFSLAILGILIVISPGADFVLVLKTSINDGRKADIFTALGLSLAICVHISYSMFGISYLISQNEFLYNMIRYAGAGYLIYLGIKGIYSADSQLNTTTTEQRKNKNWQYLVQGFLCNVLNPKTMLFFLSVFSQVISPDSNDNTYAFIYGIYMIFLHGIWFAIVAILFTSAALQTRLLRVRKRLNQVCGVGLVSFGALLALK</sequence>
<feature type="transmembrane region" description="Helical" evidence="6">
    <location>
        <begin position="110"/>
        <end position="135"/>
    </location>
</feature>
<dbReference type="InterPro" id="IPR001123">
    <property type="entry name" value="LeuE-type"/>
</dbReference>
<keyword evidence="5 6" id="KW-0472">Membrane</keyword>
<protein>
    <submittedName>
        <fullName evidence="8">Uncharacterized protein</fullName>
    </submittedName>
</protein>
<keyword evidence="2" id="KW-1003">Cell membrane</keyword>
<dbReference type="GeneID" id="61295607"/>
<evidence type="ECO:0000313" key="8">
    <source>
        <dbReference type="EMBL" id="SGY97128.1"/>
    </source>
</evidence>
<evidence type="ECO:0000256" key="2">
    <source>
        <dbReference type="ARBA" id="ARBA00022475"/>
    </source>
</evidence>
<dbReference type="OrthoDB" id="581870at2"/>
<dbReference type="Proteomes" id="UP000182660">
    <property type="component" value="Unassembled WGS sequence"/>
</dbReference>
<dbReference type="PIRSF" id="PIRSF006324">
    <property type="entry name" value="LeuE"/>
    <property type="match status" value="1"/>
</dbReference>
<dbReference type="GO" id="GO:0005886">
    <property type="term" value="C:plasma membrane"/>
    <property type="evidence" value="ECO:0007669"/>
    <property type="project" value="UniProtKB-SubCell"/>
</dbReference>
<comment type="subcellular location">
    <subcellularLocation>
        <location evidence="1">Cell membrane</location>
        <topology evidence="1">Multi-pass membrane protein</topology>
    </subcellularLocation>
</comment>
<dbReference type="Pfam" id="PF01810">
    <property type="entry name" value="LysE"/>
    <property type="match status" value="1"/>
</dbReference>
<organism evidence="8 10">
    <name type="scientific">Moritella viscosa</name>
    <dbReference type="NCBI Taxonomy" id="80854"/>
    <lineage>
        <taxon>Bacteria</taxon>
        <taxon>Pseudomonadati</taxon>
        <taxon>Pseudomonadota</taxon>
        <taxon>Gammaproteobacteria</taxon>
        <taxon>Alteromonadales</taxon>
        <taxon>Moritellaceae</taxon>
        <taxon>Moritella</taxon>
    </lineage>
</organism>
<dbReference type="EMBL" id="FPLD01000052">
    <property type="protein sequence ID" value="SGY97128.1"/>
    <property type="molecule type" value="Genomic_DNA"/>
</dbReference>
<accession>A0A090IJS8</accession>
<gene>
    <name evidence="7" type="ORF">MT2528_1700</name>
    <name evidence="8" type="ORF">NVI5450_1925</name>
</gene>
<evidence type="ECO:0000256" key="1">
    <source>
        <dbReference type="ARBA" id="ARBA00004651"/>
    </source>
</evidence>
<dbReference type="PATRIC" id="fig|80854.5.peg.3812"/>
<dbReference type="PANTHER" id="PTHR30086">
    <property type="entry name" value="ARGININE EXPORTER PROTEIN ARGO"/>
    <property type="match status" value="1"/>
</dbReference>
<dbReference type="EMBL" id="FPLJ01000041">
    <property type="protein sequence ID" value="SGY89296.1"/>
    <property type="molecule type" value="Genomic_DNA"/>
</dbReference>
<evidence type="ECO:0000313" key="7">
    <source>
        <dbReference type="EMBL" id="SGY89296.1"/>
    </source>
</evidence>
<dbReference type="PANTHER" id="PTHR30086:SF21">
    <property type="entry name" value="TRANSPORT PROTEIN"/>
    <property type="match status" value="1"/>
</dbReference>
<dbReference type="STRING" id="80854.MVIS_3602"/>